<accession>C3XV77</accession>
<evidence type="ECO:0000256" key="23">
    <source>
        <dbReference type="PROSITE-ProRule" id="PRU00121"/>
    </source>
</evidence>
<dbReference type="SMART" id="SM00042">
    <property type="entry name" value="CUB"/>
    <property type="match status" value="2"/>
</dbReference>
<keyword evidence="6" id="KW-0645">Protease</keyword>
<dbReference type="InterPro" id="IPR036719">
    <property type="entry name" value="Neuro-gated_channel_TM_sf"/>
</dbReference>
<dbReference type="SMART" id="SM00710">
    <property type="entry name" value="PbH1"/>
    <property type="match status" value="16"/>
</dbReference>
<dbReference type="GO" id="GO:0005230">
    <property type="term" value="F:extracellular ligand-gated monoatomic ion channel activity"/>
    <property type="evidence" value="ECO:0007669"/>
    <property type="project" value="InterPro"/>
</dbReference>
<dbReference type="InterPro" id="IPR000001">
    <property type="entry name" value="Kringle"/>
</dbReference>
<dbReference type="FunFam" id="2.60.120.290:FF:000085">
    <property type="entry name" value="Uncharacterized protein"/>
    <property type="match status" value="1"/>
</dbReference>
<reference evidence="38" key="1">
    <citation type="journal article" date="2008" name="Nature">
        <title>The amphioxus genome and the evolution of the chordate karyotype.</title>
        <authorList>
            <consortium name="US DOE Joint Genome Institute (JGI-PGF)"/>
            <person name="Putnam N.H."/>
            <person name="Butts T."/>
            <person name="Ferrier D.E.K."/>
            <person name="Furlong R.F."/>
            <person name="Hellsten U."/>
            <person name="Kawashima T."/>
            <person name="Robinson-Rechavi M."/>
            <person name="Shoguchi E."/>
            <person name="Terry A."/>
            <person name="Yu J.-K."/>
            <person name="Benito-Gutierrez E.L."/>
            <person name="Dubchak I."/>
            <person name="Garcia-Fernandez J."/>
            <person name="Gibson-Brown J.J."/>
            <person name="Grigoriev I.V."/>
            <person name="Horton A.C."/>
            <person name="de Jong P.J."/>
            <person name="Jurka J."/>
            <person name="Kapitonov V.V."/>
            <person name="Kohara Y."/>
            <person name="Kuroki Y."/>
            <person name="Lindquist E."/>
            <person name="Lucas S."/>
            <person name="Osoegawa K."/>
            <person name="Pennacchio L.A."/>
            <person name="Salamov A.A."/>
            <person name="Satou Y."/>
            <person name="Sauka-Spengler T."/>
            <person name="Schmutz J."/>
            <person name="Shin-I T."/>
            <person name="Toyoda A."/>
            <person name="Bronner-Fraser M."/>
            <person name="Fujiyama A."/>
            <person name="Holland L.Z."/>
            <person name="Holland P.W.H."/>
            <person name="Satoh N."/>
            <person name="Rokhsar D.S."/>
        </authorList>
    </citation>
    <scope>NUCLEOTIDE SEQUENCE [LARGE SCALE GENOMIC DNA]</scope>
    <source>
        <strain evidence="38">S238N-H82</strain>
        <tissue evidence="38">Testes</tissue>
    </source>
</reference>
<evidence type="ECO:0000256" key="1">
    <source>
        <dbReference type="ARBA" id="ARBA00004141"/>
    </source>
</evidence>
<dbReference type="Pfam" id="PF02932">
    <property type="entry name" value="Neur_chan_memb"/>
    <property type="match status" value="1"/>
</dbReference>
<feature type="disulfide bond" evidence="21">
    <location>
        <begin position="3269"/>
        <end position="3278"/>
    </location>
</feature>
<feature type="transmembrane region" description="Helical" evidence="28">
    <location>
        <begin position="764"/>
        <end position="782"/>
    </location>
</feature>
<dbReference type="PROSITE" id="PS50068">
    <property type="entry name" value="LDLRA_2"/>
    <property type="match status" value="1"/>
</dbReference>
<dbReference type="InterPro" id="IPR036055">
    <property type="entry name" value="LDL_receptor-like_sf"/>
</dbReference>
<evidence type="ECO:0000256" key="24">
    <source>
        <dbReference type="PROSITE-ProRule" id="PRU00124"/>
    </source>
</evidence>
<dbReference type="InterPro" id="IPR006626">
    <property type="entry name" value="PbH1"/>
</dbReference>
<dbReference type="FunFam" id="2.70.170.10:FF:000082">
    <property type="entry name" value="Uncharacterized protein"/>
    <property type="match status" value="1"/>
</dbReference>
<dbReference type="InterPro" id="IPR000742">
    <property type="entry name" value="EGF"/>
</dbReference>
<feature type="disulfide bond" evidence="20">
    <location>
        <begin position="34"/>
        <end position="61"/>
    </location>
</feature>
<evidence type="ECO:0000256" key="27">
    <source>
        <dbReference type="SAM" id="MobiDB-lite"/>
    </source>
</evidence>
<keyword evidence="9" id="KW-0677">Repeat</keyword>
<dbReference type="CDD" id="cd19051">
    <property type="entry name" value="LGIC_TM_cation"/>
    <property type="match status" value="1"/>
</dbReference>
<dbReference type="PROSITE" id="PS00232">
    <property type="entry name" value="CADHERIN_1"/>
    <property type="match status" value="1"/>
</dbReference>
<dbReference type="FunFam" id="3.10.250.10:FF:000016">
    <property type="entry name" value="Scavenger receptor cysteine-rich protein type 12"/>
    <property type="match status" value="1"/>
</dbReference>
<feature type="chain" id="PRO_5002933103" evidence="29">
    <location>
        <begin position="22"/>
        <end position="3983"/>
    </location>
</feature>
<dbReference type="PRINTS" id="PR00205">
    <property type="entry name" value="CADHERIN"/>
</dbReference>
<dbReference type="InterPro" id="IPR036734">
    <property type="entry name" value="Neur_chan_lig-bd_sf"/>
</dbReference>
<dbReference type="Gene3D" id="2.60.40.60">
    <property type="entry name" value="Cadherins"/>
    <property type="match status" value="3"/>
</dbReference>
<dbReference type="SUPFAM" id="SSF56487">
    <property type="entry name" value="SRCR-like"/>
    <property type="match status" value="1"/>
</dbReference>
<dbReference type="PROSITE" id="PS01180">
    <property type="entry name" value="CUB"/>
    <property type="match status" value="2"/>
</dbReference>
<feature type="domain" description="Cadherin" evidence="34">
    <location>
        <begin position="3467"/>
        <end position="3574"/>
    </location>
</feature>
<comment type="similarity">
    <text evidence="4">Belongs to the DMBT1 family.</text>
</comment>
<feature type="domain" description="Cadherin" evidence="34">
    <location>
        <begin position="3576"/>
        <end position="3677"/>
    </location>
</feature>
<comment type="subcellular location">
    <subcellularLocation>
        <location evidence="2">Cell membrane</location>
        <topology evidence="2">Single-pass membrane protein</topology>
    </subcellularLocation>
    <subcellularLocation>
        <location evidence="1">Membrane</location>
        <topology evidence="1">Multi-pass membrane protein</topology>
    </subcellularLocation>
    <subcellularLocation>
        <location evidence="3">Membrane</location>
        <topology evidence="3">Single-pass type I membrane protein</topology>
    </subcellularLocation>
</comment>
<dbReference type="SUPFAM" id="SSF57535">
    <property type="entry name" value="Complement control module/SCR domain"/>
    <property type="match status" value="1"/>
</dbReference>
<evidence type="ECO:0000256" key="4">
    <source>
        <dbReference type="ARBA" id="ARBA00009931"/>
    </source>
</evidence>
<feature type="disulfide bond" evidence="25">
    <location>
        <begin position="1444"/>
        <end position="1454"/>
    </location>
</feature>
<feature type="compositionally biased region" description="Polar residues" evidence="27">
    <location>
        <begin position="3795"/>
        <end position="3821"/>
    </location>
</feature>
<evidence type="ECO:0000259" key="31">
    <source>
        <dbReference type="PROSITE" id="PS50026"/>
    </source>
</evidence>
<dbReference type="Pfam" id="PF02931">
    <property type="entry name" value="Neur_chan_LBD"/>
    <property type="match status" value="1"/>
</dbReference>
<feature type="domain" description="Sushi" evidence="36">
    <location>
        <begin position="383"/>
        <end position="450"/>
    </location>
</feature>
<feature type="disulfide bond" evidence="21">
    <location>
        <begin position="3444"/>
        <end position="3453"/>
    </location>
</feature>
<dbReference type="eggNOG" id="KOG3577">
    <property type="taxonomic scope" value="Eukaryota"/>
</dbReference>
<evidence type="ECO:0000256" key="11">
    <source>
        <dbReference type="ARBA" id="ARBA00022801"/>
    </source>
</evidence>
<dbReference type="GO" id="GO:0006508">
    <property type="term" value="P:proteolysis"/>
    <property type="evidence" value="ECO:0007669"/>
    <property type="project" value="UniProtKB-KW"/>
</dbReference>
<dbReference type="InterPro" id="IPR039448">
    <property type="entry name" value="Beta_helix"/>
</dbReference>
<evidence type="ECO:0000256" key="10">
    <source>
        <dbReference type="ARBA" id="ARBA00022741"/>
    </source>
</evidence>
<dbReference type="CDD" id="cd11304">
    <property type="entry name" value="Cadherin_repeat"/>
    <property type="match status" value="3"/>
</dbReference>
<evidence type="ECO:0000256" key="21">
    <source>
        <dbReference type="PROSITE-ProRule" id="PRU00076"/>
    </source>
</evidence>
<dbReference type="InterPro" id="IPR013806">
    <property type="entry name" value="Kringle-like"/>
</dbReference>
<sequence>MGIRLCAAGLTCCILAVSVFSQTANPSSTQPASCGRARLNGTSGTFASPNYPNKYLEDQQCVYVIQVTPPKVVSLTFAAFDVEEDYDFVYVYDGDTTDKRFQIEQYTGSTVPSPVTSTGNVLTVQFISDSVETYRGFQATYAAVDKVYANCTVGQFRCASGTTCIKSWQRCDGVANCRDRSDETSCDCQAIPPAFTLCKGLEYMMTSLPNPLHHNNVTGIQNAAEFEQLKELSLSGCHPQVKSLVCSVLLPNCNQSSSRQLLPCRSWCEEVKYSCHGESSLPSFPSCSILPNTDCYNVRPSLAADGVTPCFHGNGDNYRGLENHGISGASCLKWDYRDHSALLDDFPWANLQDNYCRSLTASRPWCITAEGWENCDVVPCDIIGCKDPGRPNNGKRKPFQKFYWNHDKVTFTCNRGYKFPKNSPPNKAQCIANQTSGEGRWSSALPQCESDFEVKLVNELFDEELYKKALAPTSRANIYFQAYIDGIISLDEKAEIIKSAIKAEFIWQDQRLRWEMAENGDVDHLFFGDDQPWKPLLTLKRNADEQYTGGFPRTVIRLDSTGDVHWPIETLTTTTCDLDPFLFPKDNITCPICWSAGSEHIIDYGCAHTTVSGCAHGECSNGTRSDDPKFLTCNGTVAPVTTGEWSGEVTLSTGNNMACLTISLERDPSYHFATTLSPCIILVVLMIITFMLPVDKGDRISFGVTVLLSMVVSLVVVTGFLPVKGIIPFIALLIIVAMGMMALFMLVTLFIVILHNKKGTLSPCARRFFLCYMARVLLMGDLSKTATKGRTSLSEERRSSLPRKGMSLTDDDSDVAAIVFGPPRAQLQIAMKNEHRLVDIQNRMDELSVNVGRLLLQSNVHSSVSMVPKTLIFQELSLTDFASGVYIDIPSANIHIEGSTFRSCSKGTHVGNTAGDKTIQASSFVQNTNGIVISSSPGDIFISDVSTENNYDDGVYLQAISGNVTLTNVSALDNNGNGIRLYSITGTVVTNSIEVHSNDEHGLYLQNVYGTSSLSDVTATGNGASSYAGVYIYHSSSSQGSSYNISNLTSEGNRGYGVRLELQYKSYVHIFNSDIQENLRGGVLVNIAYYQQGQIPHITMFNSTVANNKRIALQALGQLANFEISGNSITQNSCPYHPAVTFQGQPKYVNFSSNNLSQNNARETLSVLFEDQSRYSERVGVFVEDNVFQGNFYSPSETDGNFQYGSYPDLDSCTIEIGGYKENYSLTHNFIDSPNMNYTLCSRVGTTFPDEAIDARYNWWGTADEQQIRNKIVDYDAWNDRAPVEYFPYLTGPDITSLPAQPPIRNITMTTDNIGGRLYEAMHLTKVGSPYTIKKDLTVMENASVTVEPAVGTETEQIEFHSDPSAAHQYQVRLADGRYPWEGRVEILHNNQWGAICYYNYYWGSTEANVVCRELGFGAATTVRTTAFGGGPGPAWFQSRYTRCTGDELSIFNCFSRSPSPNSCSINRHIGIRCNPETPVSPRLRCTSNKWGGIRSKSSQEFKVDNAIFSHTGRLHVGLGSALHLDDSETSGSISNIQVQECEGTGIYVVAKYTSGASNVTVRDCHGEAGITLERANRIVTVTKSLIYNNTFYEGAIAIIATPITSSTEVTTVPADTRCGTPITFSNSSGTFASPNFGSSSYPSYSYCEWVIRAPVGHVVLLDFSVLDLSYNTEVKVYDGQDSTASSIATYRYSSSPGDLIGSTGNSMFVVFRSRGYSGRGFLAKYEIDLPPVYRIVDNIVKDNSGTAVKVTAQSSYSIIDVLRNIFENNQERETNNDEAVIIVNHERSNTVVRGNVMQNNQMTSIRVNVQQRQEGNVTVTDNLFRWNSRSTTLTVRGQYYASGQTPVRISNNVFSGNDATETGRVLYFYEAPGTVENNTFVNNSARHVIDWEGLYYSEEQVLSNNFIYDNIPLTPGMKYTIAVSGRNTQIHGNVFTNPANDAELATSTRTSSYPVNATGNFWGFDSDNLVSERIRDKDDNDDWAEVLYDPWLAALPADGPCPLGWKYSKQLSACYMYHSGAQDWLGAVHSCKIQHAIVARSFSGQERELIDSIIRAREVHFVSNVPIWKDRPDDIANSTHDCKVHLPSNGTLTTLADCGSFYPFICKRPVVDDCPNACSHRGRCEGRTCICDRGWEGEDCSKANCRDRNDCGEFGTCVGPNICRCRNGWQDNCKVWNEDQCPKGFIHPLYNDTTRIEKILIGHNVEYVPREGNTLYRCPVRFSSWGATMFVNEGILDIRIGQVLSSPQASGVLHKVEQVRKTEDYTVIVAHPATLEDMLDYSDFSQEVQLEMAVDMKRNEGVPELSVVERVLNGNGTLDGSAVRVIAEDVPVYKCIGSRAMNEGEGNYHLLMTHIPDHLSVGDIIVSNHSNGILEQVIQQTTTTLGVFIQTQLQDCFEAFNFRQELQTTDGATLPESLPCSGGPDGAHGLLIVDSNGKELDLETGDVVIGRKSSRLLAKVVNITTASEYTLVEVEPILSRSIMTLPSRRRRREDVAVSPDREPLNMVIEDQFREVTDRFDITLSTSGALSAGIKLALVVSTSEFSTPTLKKAEASFIGGRLEVGLHGTLDVSERTWTRGGFQTTLSPRYASLCVSSTVCIPAKIWAGIETSYEIYAQGPGSIEMSSNVVKPDIDGGGSWQPQEGSQSFSFEQNEESNDADVLISSYSGTASESDQLIILELKVKPTFSIEFPTSGESEEDANLIPSLDEISGQIGQGDAFGYSITTSLQSQALLRVSAQSCSAECPYSDRPQYVGVTSSLDYLKGAFNVVVGNNEYYEEQQWRREEWMESDSCPDCENDEEPEWQDCVCRCPQKTECGIPPTCVVGRMGSDCRQPDCRPCQGISYDYHGIGEFWDCKSVPNDFGVQTRMYAYERASLIGGVAVKAGHSVVTLMTLPNTTEKDVPSMRIDGELCQLSVGEKYLLNNGTIHLLAQQPSTNATESGAVIIVSITFASGATVSFDVRYSPKMGRQFVNILFSPTATFKGTTEGLCGLMDDDDANDFTGPGGTVYNVNDSSVFAETWRINQTHYGSGLMGSWSWNSSNFHPDDVMDPAYSDPAHRPSVGIDGLTQEQKEKAEEMCIALGLTGILLNECIFDVSITNDTTFTEQEAFKGCPNQCSGRGRCVNGTCDCITGWSGEDCNHGNCTDCSEDHGRCELGFCRCEPGWEGAACDQQATCDALRNCTSKDHGICIGTNVCWCKPGYIGEDCSKVPTCGNVANCTDHGVCVDYDTCLCDKQWTGDKCDQFSCAALDHCSGHGRCVDIDVCYCEQGWTGSSCVTPDCPAVNQCSRQGDCIGPNTCRCYSGYQGLDCSQVQSCPELQECNENGACVISSGGQKECRCFSGFSGASCDHPDCTEQNNCTNHGSCIEPNLCQCDSGYTGNDCASFSCEALLYCSGNGRCAGFDTCSCDPGWSGGSCNIANCSSKSDCSSQGNCVAPNTCECFPGFQGDDCSEENLPNENPPIFQQDIYAITIPENQPVGTAIVTVLANDTDSGRNGEVRYRLVQTGLDDESFTVHPTLGVITSAVEFDFESLERDSFSLIVEALDHGVPTLTGTATLIINVTDQNDNKPVINIPPNTEYNLQTTTPVGFHVTTVQASDADRSYDNSRITYGIASVSPLVSIDATNGSITVRSALVSGTHIVRISASDHGSPPKTDERSIRMIVTNVSTNTAPQCPEDQSLEISSRNLTAGLTVATIEADDHDNGANGDVSYSFKSKTGEWASLFSIDPSTGRIYVDTDSVPQFSDPFSAVSMTVEVRDNAVDSMSCETNVVVIITSPGFSGTVPDNVFPTTTPLATTSDPQTTPFDRSTAGYTTQPDITTEELENSTALPTTERATTEDSASYVCRFSPGSINVEFMVRFKAPVSNDTVLAVLSGKTNIGDLEIDDTVTSITGVTEDKHNAAWYNDPIYISVICVGAAVFVTVIVVLVICCATKSRRKPTPRRKQWPSERVQQSMLIPRAKLSREPARQMYQNPVYSVNE</sequence>
<dbReference type="InterPro" id="IPR001190">
    <property type="entry name" value="SRCR"/>
</dbReference>
<evidence type="ECO:0000256" key="17">
    <source>
        <dbReference type="ARBA" id="ARBA00023157"/>
    </source>
</evidence>
<evidence type="ECO:0000256" key="2">
    <source>
        <dbReference type="ARBA" id="ARBA00004162"/>
    </source>
</evidence>
<dbReference type="PROSITE" id="PS50287">
    <property type="entry name" value="SRCR_2"/>
    <property type="match status" value="1"/>
</dbReference>
<keyword evidence="17 25" id="KW-1015">Disulfide bond</keyword>
<dbReference type="PROSITE" id="PS50923">
    <property type="entry name" value="SUSHI"/>
    <property type="match status" value="1"/>
</dbReference>
<dbReference type="SUPFAM" id="SSF49854">
    <property type="entry name" value="Spermadhesin, CUB domain"/>
    <property type="match status" value="2"/>
</dbReference>
<keyword evidence="8 29" id="KW-0732">Signal</keyword>
<dbReference type="PROSITE" id="PS01186">
    <property type="entry name" value="EGF_2"/>
    <property type="match status" value="7"/>
</dbReference>
<evidence type="ECO:0000256" key="22">
    <source>
        <dbReference type="PROSITE-ProRule" id="PRU00090"/>
    </source>
</evidence>
<dbReference type="Gene3D" id="2.10.25.10">
    <property type="entry name" value="Laminin"/>
    <property type="match status" value="7"/>
</dbReference>
<dbReference type="SMART" id="SM00032">
    <property type="entry name" value="CCP"/>
    <property type="match status" value="1"/>
</dbReference>
<dbReference type="InterPro" id="IPR006029">
    <property type="entry name" value="Neurotrans-gated_channel_TM"/>
</dbReference>
<keyword evidence="23" id="KW-0420">Kringle</keyword>
<dbReference type="InParanoid" id="C3XV77"/>
<evidence type="ECO:0000256" key="6">
    <source>
        <dbReference type="ARBA" id="ARBA00022670"/>
    </source>
</evidence>
<evidence type="ECO:0000259" key="37">
    <source>
        <dbReference type="PROSITE" id="PS51233"/>
    </source>
</evidence>
<dbReference type="FunFam" id="2.10.70.10:FF:000155">
    <property type="entry name" value="Uncharacterized protein"/>
    <property type="match status" value="1"/>
</dbReference>
<protein>
    <submittedName>
        <fullName evidence="38">Uncharacterized protein</fullName>
    </submittedName>
</protein>
<dbReference type="eggNOG" id="KOG1215">
    <property type="taxonomic scope" value="Eukaryota"/>
</dbReference>
<evidence type="ECO:0000256" key="28">
    <source>
        <dbReference type="SAM" id="Phobius"/>
    </source>
</evidence>
<keyword evidence="14" id="KW-0067">ATP-binding</keyword>
<comment type="caution">
    <text evidence="25">Lacks conserved residue(s) required for the propagation of feature annotation.</text>
</comment>
<feature type="transmembrane region" description="Helical" evidence="28">
    <location>
        <begin position="3911"/>
        <end position="3936"/>
    </location>
</feature>
<dbReference type="InterPro" id="IPR035914">
    <property type="entry name" value="Sperma_CUB_dom_sf"/>
</dbReference>
<keyword evidence="26" id="KW-0768">Sushi</keyword>
<dbReference type="InterPro" id="IPR016187">
    <property type="entry name" value="CTDL_fold"/>
</dbReference>
<evidence type="ECO:0000313" key="38">
    <source>
        <dbReference type="EMBL" id="EEN68003.1"/>
    </source>
</evidence>
<feature type="region of interest" description="Disordered" evidence="27">
    <location>
        <begin position="3795"/>
        <end position="3838"/>
    </location>
</feature>
<dbReference type="InterPro" id="IPR000859">
    <property type="entry name" value="CUB_dom"/>
</dbReference>
<dbReference type="FunFam" id="2.10.25.10:FF:000001">
    <property type="entry name" value="Tenascin C"/>
    <property type="match status" value="1"/>
</dbReference>
<dbReference type="FunFam" id="1.10.2000.10:FF:000020">
    <property type="entry name" value="Uncharacterized protein"/>
    <property type="match status" value="1"/>
</dbReference>
<evidence type="ECO:0000256" key="26">
    <source>
        <dbReference type="PROSITE-ProRule" id="PRU00302"/>
    </source>
</evidence>
<dbReference type="Gene3D" id="3.10.250.10">
    <property type="entry name" value="SRCR-like domain"/>
    <property type="match status" value="1"/>
</dbReference>
<dbReference type="PANTHER" id="PTHR47653:SF1">
    <property type="entry name" value="DELETED IN MALIGNANT BRAIN TUMORS 1 PROTEIN"/>
    <property type="match status" value="1"/>
</dbReference>
<evidence type="ECO:0000256" key="5">
    <source>
        <dbReference type="ARBA" id="ARBA00022553"/>
    </source>
</evidence>
<dbReference type="PROSITE" id="PS50026">
    <property type="entry name" value="EGF_3"/>
    <property type="match status" value="4"/>
</dbReference>
<dbReference type="PANTHER" id="PTHR47653">
    <property type="entry name" value="PROTEIN BARK BEETLE"/>
    <property type="match status" value="1"/>
</dbReference>
<dbReference type="CDD" id="cd07066">
    <property type="entry name" value="CRD_FZ"/>
    <property type="match status" value="1"/>
</dbReference>
<evidence type="ECO:0000256" key="9">
    <source>
        <dbReference type="ARBA" id="ARBA00022737"/>
    </source>
</evidence>
<dbReference type="FunFam" id="2.60.40.60:FF:000194">
    <property type="entry name" value="FAT atypical cadherin 2"/>
    <property type="match status" value="1"/>
</dbReference>
<dbReference type="Gene3D" id="2.70.170.10">
    <property type="entry name" value="Neurotransmitter-gated ion-channel ligand-binding domain"/>
    <property type="match status" value="1"/>
</dbReference>
<dbReference type="Pfam" id="PF25024">
    <property type="entry name" value="EGF_TEN"/>
    <property type="match status" value="1"/>
</dbReference>
<evidence type="ECO:0000259" key="30">
    <source>
        <dbReference type="PROSITE" id="PS01180"/>
    </source>
</evidence>
<feature type="domain" description="Kringle" evidence="33">
    <location>
        <begin position="309"/>
        <end position="380"/>
    </location>
</feature>
<dbReference type="InterPro" id="IPR000436">
    <property type="entry name" value="Sushi_SCR_CCP_dom"/>
</dbReference>
<feature type="domain" description="Cadherin" evidence="34">
    <location>
        <begin position="3689"/>
        <end position="3789"/>
    </location>
</feature>
<feature type="disulfide bond" evidence="22">
    <location>
        <begin position="237"/>
        <end position="275"/>
    </location>
</feature>
<feature type="disulfide bond" evidence="21">
    <location>
        <begin position="2115"/>
        <end position="2125"/>
    </location>
</feature>
<feature type="domain" description="SRCR" evidence="35">
    <location>
        <begin position="1372"/>
        <end position="1475"/>
    </location>
</feature>
<dbReference type="InterPro" id="IPR020067">
    <property type="entry name" value="Frizzled_dom"/>
</dbReference>
<feature type="transmembrane region" description="Helical" evidence="28">
    <location>
        <begin position="670"/>
        <end position="693"/>
    </location>
</feature>
<dbReference type="PROSITE" id="PS00022">
    <property type="entry name" value="EGF_1"/>
    <property type="match status" value="7"/>
</dbReference>
<keyword evidence="15 28" id="KW-1133">Transmembrane helix</keyword>
<dbReference type="eggNOG" id="KOG3646">
    <property type="taxonomic scope" value="Eukaryota"/>
</dbReference>
<dbReference type="SMART" id="SM00181">
    <property type="entry name" value="EGF"/>
    <property type="match status" value="12"/>
</dbReference>
<feature type="region of interest" description="Disordered" evidence="27">
    <location>
        <begin position="2633"/>
        <end position="2654"/>
    </location>
</feature>
<dbReference type="SUPFAM" id="SSF63501">
    <property type="entry name" value="Frizzled cysteine-rich domain"/>
    <property type="match status" value="1"/>
</dbReference>
<evidence type="ECO:0000256" key="14">
    <source>
        <dbReference type="ARBA" id="ARBA00022840"/>
    </source>
</evidence>
<evidence type="ECO:0000256" key="18">
    <source>
        <dbReference type="ARBA" id="ARBA00023180"/>
    </source>
</evidence>
<dbReference type="SUPFAM" id="SSF49313">
    <property type="entry name" value="Cadherin-like"/>
    <property type="match status" value="3"/>
</dbReference>
<dbReference type="SUPFAM" id="SSF63712">
    <property type="entry name" value="Nicotinic receptor ligand binding domain-like"/>
    <property type="match status" value="1"/>
</dbReference>
<evidence type="ECO:0000256" key="7">
    <source>
        <dbReference type="ARBA" id="ARBA00022692"/>
    </source>
</evidence>
<dbReference type="Pfam" id="PF00028">
    <property type="entry name" value="Cadherin"/>
    <property type="match status" value="2"/>
</dbReference>
<organism>
    <name type="scientific">Branchiostoma floridae</name>
    <name type="common">Florida lancelet</name>
    <name type="synonym">Amphioxus</name>
    <dbReference type="NCBI Taxonomy" id="7739"/>
    <lineage>
        <taxon>Eukaryota</taxon>
        <taxon>Metazoa</taxon>
        <taxon>Chordata</taxon>
        <taxon>Cephalochordata</taxon>
        <taxon>Leptocardii</taxon>
        <taxon>Amphioxiformes</taxon>
        <taxon>Branchiostomatidae</taxon>
        <taxon>Branchiostoma</taxon>
    </lineage>
</organism>
<dbReference type="Pfam" id="PF13229">
    <property type="entry name" value="Beta_helix"/>
    <property type="match status" value="1"/>
</dbReference>
<evidence type="ECO:0000256" key="19">
    <source>
        <dbReference type="PROSITE-ProRule" id="PRU00043"/>
    </source>
</evidence>
<evidence type="ECO:0000256" key="29">
    <source>
        <dbReference type="SAM" id="SignalP"/>
    </source>
</evidence>
<feature type="domain" description="CUB" evidence="30">
    <location>
        <begin position="1619"/>
        <end position="1729"/>
    </location>
</feature>
<dbReference type="GO" id="GO:0007156">
    <property type="term" value="P:homophilic cell adhesion via plasma membrane adhesion molecules"/>
    <property type="evidence" value="ECO:0007669"/>
    <property type="project" value="InterPro"/>
</dbReference>
<feature type="domain" description="FZ" evidence="32">
    <location>
        <begin position="183"/>
        <end position="298"/>
    </location>
</feature>
<evidence type="ECO:0000256" key="8">
    <source>
        <dbReference type="ARBA" id="ARBA00022729"/>
    </source>
</evidence>
<evidence type="ECO:0000256" key="20">
    <source>
        <dbReference type="PROSITE-ProRule" id="PRU00059"/>
    </source>
</evidence>
<evidence type="ECO:0000259" key="32">
    <source>
        <dbReference type="PROSITE" id="PS50038"/>
    </source>
</evidence>
<feature type="compositionally biased region" description="Polar residues" evidence="27">
    <location>
        <begin position="3828"/>
        <end position="3838"/>
    </location>
</feature>
<dbReference type="GO" id="GO:0008236">
    <property type="term" value="F:serine-type peptidase activity"/>
    <property type="evidence" value="ECO:0007669"/>
    <property type="project" value="UniProtKB-KW"/>
</dbReference>
<dbReference type="InterPro" id="IPR038050">
    <property type="entry name" value="Neuro_actylchol_rec"/>
</dbReference>
<dbReference type="SMART" id="SM00130">
    <property type="entry name" value="KR"/>
    <property type="match status" value="1"/>
</dbReference>
<dbReference type="Pfam" id="PF00431">
    <property type="entry name" value="CUB"/>
    <property type="match status" value="2"/>
</dbReference>
<dbReference type="STRING" id="7739.C3XV77"/>
<dbReference type="CDD" id="cd00041">
    <property type="entry name" value="CUB"/>
    <property type="match status" value="2"/>
</dbReference>
<evidence type="ECO:0000256" key="12">
    <source>
        <dbReference type="ARBA" id="ARBA00022825"/>
    </source>
</evidence>
<dbReference type="eggNOG" id="KOG4297">
    <property type="taxonomic scope" value="Eukaryota"/>
</dbReference>
<gene>
    <name evidence="38" type="ORF">BRAFLDRAFT_86953</name>
</gene>
<dbReference type="PROSITE" id="PS50038">
    <property type="entry name" value="FZ"/>
    <property type="match status" value="1"/>
</dbReference>
<evidence type="ECO:0000256" key="25">
    <source>
        <dbReference type="PROSITE-ProRule" id="PRU00196"/>
    </source>
</evidence>
<dbReference type="SMART" id="SM00063">
    <property type="entry name" value="FRI"/>
    <property type="match status" value="1"/>
</dbReference>
<proteinExistence type="inferred from homology"/>
<dbReference type="SUPFAM" id="SSF57440">
    <property type="entry name" value="Kringle-like"/>
    <property type="match status" value="1"/>
</dbReference>
<dbReference type="SUPFAM" id="SSF56436">
    <property type="entry name" value="C-type lectin-like"/>
    <property type="match status" value="1"/>
</dbReference>
<keyword evidence="18" id="KW-0325">Glycoprotein</keyword>
<dbReference type="PRINTS" id="PR00258">
    <property type="entry name" value="SPERACTRCPTR"/>
</dbReference>
<evidence type="ECO:0000256" key="15">
    <source>
        <dbReference type="ARBA" id="ARBA00022989"/>
    </source>
</evidence>
<dbReference type="InterPro" id="IPR053243">
    <property type="entry name" value="SJ_maturation_regulator"/>
</dbReference>
<keyword evidence="10" id="KW-0547">Nucleotide-binding</keyword>
<dbReference type="SUPFAM" id="SSF57424">
    <property type="entry name" value="LDL receptor-like module"/>
    <property type="match status" value="1"/>
</dbReference>
<dbReference type="CDD" id="cd00112">
    <property type="entry name" value="LDLa"/>
    <property type="match status" value="1"/>
</dbReference>
<dbReference type="SMART" id="SM00192">
    <property type="entry name" value="LDLa"/>
    <property type="match status" value="1"/>
</dbReference>
<feature type="domain" description="CUB" evidence="30">
    <location>
        <begin position="34"/>
        <end position="144"/>
    </location>
</feature>
<feature type="signal peptide" evidence="29">
    <location>
        <begin position="1"/>
        <end position="21"/>
    </location>
</feature>
<dbReference type="GO" id="GO:0005509">
    <property type="term" value="F:calcium ion binding"/>
    <property type="evidence" value="ECO:0007669"/>
    <property type="project" value="UniProtKB-UniRule"/>
</dbReference>
<evidence type="ECO:0000259" key="33">
    <source>
        <dbReference type="PROSITE" id="PS50070"/>
    </source>
</evidence>
<dbReference type="PROSITE" id="PS50070">
    <property type="entry name" value="KRINGLE_2"/>
    <property type="match status" value="1"/>
</dbReference>
<keyword evidence="13 19" id="KW-0106">Calcium</keyword>
<name>C3XV77_BRAFL</name>
<dbReference type="Gene3D" id="1.10.2000.10">
    <property type="entry name" value="Frizzled cysteine-rich domain"/>
    <property type="match status" value="1"/>
</dbReference>
<feature type="transmembrane region" description="Helical" evidence="28">
    <location>
        <begin position="700"/>
        <end position="720"/>
    </location>
</feature>
<dbReference type="CDD" id="cd00033">
    <property type="entry name" value="CCP"/>
    <property type="match status" value="1"/>
</dbReference>
<dbReference type="PROSITE" id="PS51233">
    <property type="entry name" value="VWFD"/>
    <property type="match status" value="1"/>
</dbReference>
<evidence type="ECO:0000256" key="16">
    <source>
        <dbReference type="ARBA" id="ARBA00023136"/>
    </source>
</evidence>
<evidence type="ECO:0000259" key="34">
    <source>
        <dbReference type="PROSITE" id="PS50268"/>
    </source>
</evidence>
<dbReference type="InterPro" id="IPR035976">
    <property type="entry name" value="Sushi/SCR/CCP_sf"/>
</dbReference>
<dbReference type="SUPFAM" id="SSF90112">
    <property type="entry name" value="Neurotransmitter-gated ion-channel transmembrane pore"/>
    <property type="match status" value="1"/>
</dbReference>
<evidence type="ECO:0000259" key="35">
    <source>
        <dbReference type="PROSITE" id="PS50287"/>
    </source>
</evidence>
<dbReference type="InterPro" id="IPR015919">
    <property type="entry name" value="Cadherin-like_sf"/>
</dbReference>
<dbReference type="InterPro" id="IPR036790">
    <property type="entry name" value="Frizzled_dom_sf"/>
</dbReference>
<feature type="domain" description="VWFD" evidence="37">
    <location>
        <begin position="2822"/>
        <end position="3033"/>
    </location>
</feature>
<dbReference type="SMART" id="SM00202">
    <property type="entry name" value="SR"/>
    <property type="match status" value="1"/>
</dbReference>
<keyword evidence="12" id="KW-0720">Serine protease</keyword>
<dbReference type="Gene3D" id="2.60.120.290">
    <property type="entry name" value="Spermadhesin, CUB domain"/>
    <property type="match status" value="2"/>
</dbReference>
<feature type="compositionally biased region" description="Low complexity" evidence="27">
    <location>
        <begin position="2641"/>
        <end position="2652"/>
    </location>
</feature>
<dbReference type="InterPro" id="IPR002172">
    <property type="entry name" value="LDrepeatLR_classA_rpt"/>
</dbReference>
<keyword evidence="21" id="KW-0245">EGF-like domain</keyword>
<dbReference type="SUPFAM" id="SSF51126">
    <property type="entry name" value="Pectin lyase-like"/>
    <property type="match status" value="4"/>
</dbReference>
<keyword evidence="5" id="KW-0597">Phosphoprotein</keyword>
<feature type="transmembrane region" description="Helical" evidence="28">
    <location>
        <begin position="726"/>
        <end position="752"/>
    </location>
</feature>
<evidence type="ECO:0000259" key="36">
    <source>
        <dbReference type="PROSITE" id="PS50923"/>
    </source>
</evidence>
<dbReference type="Gene3D" id="1.20.58.390">
    <property type="entry name" value="Neurotransmitter-gated ion-channel transmembrane domain"/>
    <property type="match status" value="1"/>
</dbReference>
<dbReference type="GO" id="GO:0005524">
    <property type="term" value="F:ATP binding"/>
    <property type="evidence" value="ECO:0007669"/>
    <property type="project" value="UniProtKB-KW"/>
</dbReference>
<feature type="disulfide bond" evidence="24">
    <location>
        <begin position="171"/>
        <end position="186"/>
    </location>
</feature>
<feature type="domain" description="EGF-like" evidence="31">
    <location>
        <begin position="2111"/>
        <end position="2142"/>
    </location>
</feature>
<dbReference type="PROSITE" id="PS50268">
    <property type="entry name" value="CADHERIN_2"/>
    <property type="match status" value="3"/>
</dbReference>
<feature type="domain" description="EGF-like" evidence="31">
    <location>
        <begin position="3420"/>
        <end position="3454"/>
    </location>
</feature>
<dbReference type="InterPro" id="IPR020894">
    <property type="entry name" value="Cadherin_CS"/>
</dbReference>
<keyword evidence="7 28" id="KW-0812">Transmembrane</keyword>
<feature type="disulfide bond" evidence="21">
    <location>
        <begin position="2132"/>
        <end position="2141"/>
    </location>
</feature>
<feature type="domain" description="EGF-like" evidence="31">
    <location>
        <begin position="3245"/>
        <end position="3279"/>
    </location>
</feature>
<feature type="disulfide bond" evidence="21">
    <location>
        <begin position="3376"/>
        <end position="3385"/>
    </location>
</feature>
<dbReference type="EMBL" id="GG666468">
    <property type="protein sequence ID" value="EEN68003.1"/>
    <property type="molecule type" value="Genomic_DNA"/>
</dbReference>
<dbReference type="GO" id="GO:0005886">
    <property type="term" value="C:plasma membrane"/>
    <property type="evidence" value="ECO:0007669"/>
    <property type="project" value="UniProtKB-SubCell"/>
</dbReference>
<dbReference type="SMART" id="SM00112">
    <property type="entry name" value="CA"/>
    <property type="match status" value="3"/>
</dbReference>
<dbReference type="eggNOG" id="KOG1225">
    <property type="taxonomic scope" value="Eukaryota"/>
</dbReference>
<feature type="domain" description="EGF-like" evidence="31">
    <location>
        <begin position="3352"/>
        <end position="3386"/>
    </location>
</feature>
<evidence type="ECO:0000256" key="3">
    <source>
        <dbReference type="ARBA" id="ARBA00004479"/>
    </source>
</evidence>
<dbReference type="CDD" id="cd00054">
    <property type="entry name" value="EGF_CA"/>
    <property type="match status" value="1"/>
</dbReference>
<dbReference type="Gene3D" id="2.160.20.10">
    <property type="entry name" value="Single-stranded right-handed beta-helix, Pectin lyase-like"/>
    <property type="match status" value="2"/>
</dbReference>
<keyword evidence="11" id="KW-0378">Hydrolase</keyword>
<dbReference type="InterPro" id="IPR002126">
    <property type="entry name" value="Cadherin-like_dom"/>
</dbReference>
<dbReference type="InterPro" id="IPR001846">
    <property type="entry name" value="VWF_type-D"/>
</dbReference>
<dbReference type="InterPro" id="IPR006202">
    <property type="entry name" value="Neur_chan_lig-bd"/>
</dbReference>
<dbReference type="InterPro" id="IPR012334">
    <property type="entry name" value="Pectin_lyas_fold"/>
</dbReference>
<dbReference type="InterPro" id="IPR011050">
    <property type="entry name" value="Pectin_lyase_fold/virulence"/>
</dbReference>
<dbReference type="InterPro" id="IPR036772">
    <property type="entry name" value="SRCR-like_dom_sf"/>
</dbReference>
<evidence type="ECO:0000256" key="13">
    <source>
        <dbReference type="ARBA" id="ARBA00022837"/>
    </source>
</evidence>
<keyword evidence="16 28" id="KW-0472">Membrane</keyword>